<dbReference type="FunFam" id="2.170.130.10:FF:000010">
    <property type="entry name" value="Ferripyoverdine receptor"/>
    <property type="match status" value="1"/>
</dbReference>
<evidence type="ECO:0000256" key="11">
    <source>
        <dbReference type="ARBA" id="ARBA00023136"/>
    </source>
</evidence>
<keyword evidence="3" id="KW-0813">Transport</keyword>
<keyword evidence="12" id="KW-0998">Cell outer membrane</keyword>
<dbReference type="NCBIfam" id="NF007447">
    <property type="entry name" value="PRK10003.1"/>
    <property type="match status" value="1"/>
</dbReference>
<evidence type="ECO:0000256" key="9">
    <source>
        <dbReference type="ARBA" id="ARBA00023065"/>
    </source>
</evidence>
<dbReference type="PROSITE" id="PS52016">
    <property type="entry name" value="TONB_DEPENDENT_REC_3"/>
    <property type="match status" value="1"/>
</dbReference>
<feature type="domain" description="TonB-dependent receptor-like beta-barrel" evidence="13">
    <location>
        <begin position="266"/>
        <end position="704"/>
    </location>
</feature>
<protein>
    <recommendedName>
        <fullName evidence="16">Ferric-rhodotorulic acid/ferric-coprogen receptor FhuE</fullName>
    </recommendedName>
</protein>
<feature type="domain" description="TonB-dependent receptor plug" evidence="14">
    <location>
        <begin position="82"/>
        <end position="182"/>
    </location>
</feature>
<keyword evidence="11" id="KW-0472">Membrane</keyword>
<dbReference type="Gene3D" id="2.170.130.10">
    <property type="entry name" value="TonB-dependent receptor, plug domain"/>
    <property type="match status" value="1"/>
</dbReference>
<keyword evidence="7" id="KW-0732">Signal</keyword>
<dbReference type="InterPro" id="IPR012910">
    <property type="entry name" value="Plug_dom"/>
</dbReference>
<dbReference type="PANTHER" id="PTHR32552:SF74">
    <property type="entry name" value="HYDROXAMATE SIDEROPHORE RECEPTOR FHUE"/>
    <property type="match status" value="1"/>
</dbReference>
<evidence type="ECO:0000256" key="2">
    <source>
        <dbReference type="ARBA" id="ARBA00009810"/>
    </source>
</evidence>
<keyword evidence="4" id="KW-1134">Transmembrane beta strand</keyword>
<dbReference type="EMBL" id="JAPDRN010000096">
    <property type="protein sequence ID" value="KAJ9624224.1"/>
    <property type="molecule type" value="Genomic_DNA"/>
</dbReference>
<comment type="caution">
    <text evidence="15">The sequence shown here is derived from an EMBL/GenBank/DDBJ whole genome shotgun (WGS) entry which is preliminary data.</text>
</comment>
<dbReference type="InterPro" id="IPR010105">
    <property type="entry name" value="TonB_sidphr_rcpt"/>
</dbReference>
<dbReference type="Gene3D" id="2.40.170.20">
    <property type="entry name" value="TonB-dependent receptor, beta-barrel domain"/>
    <property type="match status" value="1"/>
</dbReference>
<name>A0AA39CSB3_9EURO</name>
<dbReference type="Pfam" id="PF07715">
    <property type="entry name" value="Plug"/>
    <property type="match status" value="1"/>
</dbReference>
<evidence type="ECO:0000256" key="3">
    <source>
        <dbReference type="ARBA" id="ARBA00022448"/>
    </source>
</evidence>
<sequence>MPAERACPPRNPPMIRPAFRPLQPQRLSAAVFAALCVAAAPTAFAENATDPTTLDKVVVKGERAEGYSVRRTSAGTRFDLAPREIPQSVSIISHQRIEDQKLDDIIDVLGNTTGVTSTQSDSERTEFYARGFYIDSYQFDGLPTQMVQNWSYGDSGLDLALYDRVEVVRGATGLLSGAGNPSASVNLIRKHADSAELTGSVSVNVGSWGRTRTTVDVGSALNASGTVRGRVIGSYLDTDGQMDRYNQRKTLGYAVIDADLTPDTQLSVGYDYQQKRANGATWGGFPMLYSDGSATPYDESFNASPNWTYWDTTSKRAFATLQHAFSNGWKFKIGATHDQTKADDKLFYPAYNDWTTGASNFDKTTGAGISPSAGFYNTERKVTGVDGYVDGPFQLFGREHQFMAGLSYNKRDYANYGDYQVGGAGQSWDPFASYLNWTGNISEPNWNPLALASEGTITQKAGYAAARLSLADPLKLIIGARYTDWKSEGEGADRQHKVTTPYAGLVFDINDTYSAYTSYTEIFQPQTLKDRNGSYLDPVDGKSYEVGVKGAWFDNRLNASLAVFRIEQDNVGQITGEPVPGSQNEFAYRAARGTVSRGFEFELNGELAPGWNATFGASRYVAKDANDADINTNLPQTALKLFTSYTPQSLQELTVGGGANWQNRIYYPVPAYGRIEQSGYALVSAFVRYRISPEFSVQANLNNVLDKKYLSQINGYGAYGDGRNGSLTFTWSF</sequence>
<keyword evidence="6" id="KW-0812">Transmembrane</keyword>
<dbReference type="GO" id="GO:0015344">
    <property type="term" value="F:siderophore uptake transmembrane transporter activity"/>
    <property type="evidence" value="ECO:0007669"/>
    <property type="project" value="TreeGrafter"/>
</dbReference>
<dbReference type="InterPro" id="IPR037066">
    <property type="entry name" value="Plug_dom_sf"/>
</dbReference>
<evidence type="ECO:0000313" key="15">
    <source>
        <dbReference type="EMBL" id="KAJ9624224.1"/>
    </source>
</evidence>
<evidence type="ECO:0000256" key="12">
    <source>
        <dbReference type="ARBA" id="ARBA00023237"/>
    </source>
</evidence>
<keyword evidence="8" id="KW-0408">Iron</keyword>
<dbReference type="SUPFAM" id="SSF56935">
    <property type="entry name" value="Porins"/>
    <property type="match status" value="1"/>
</dbReference>
<gene>
    <name evidence="15" type="ORF">H2204_010931</name>
</gene>
<dbReference type="GO" id="GO:0038023">
    <property type="term" value="F:signaling receptor activity"/>
    <property type="evidence" value="ECO:0007669"/>
    <property type="project" value="InterPro"/>
</dbReference>
<evidence type="ECO:0000256" key="7">
    <source>
        <dbReference type="ARBA" id="ARBA00022729"/>
    </source>
</evidence>
<comment type="subcellular location">
    <subcellularLocation>
        <location evidence="1">Cell outer membrane</location>
        <topology evidence="1">Multi-pass membrane protein</topology>
    </subcellularLocation>
</comment>
<accession>A0AA39CSB3</accession>
<reference evidence="15" key="1">
    <citation type="submission" date="2022-10" db="EMBL/GenBank/DDBJ databases">
        <title>Culturing micro-colonial fungi from biological soil crusts in the Mojave desert and describing Neophaeococcomyces mojavensis, and introducing the new genera and species Taxawa tesnikishii.</title>
        <authorList>
            <person name="Kurbessoian T."/>
            <person name="Stajich J.E."/>
        </authorList>
    </citation>
    <scope>NUCLEOTIDE SEQUENCE</scope>
    <source>
        <strain evidence="15">TK_35</strain>
    </source>
</reference>
<dbReference type="InterPro" id="IPR000531">
    <property type="entry name" value="Beta-barrel_TonB"/>
</dbReference>
<keyword evidence="9" id="KW-0406">Ion transport</keyword>
<dbReference type="NCBIfam" id="TIGR01783">
    <property type="entry name" value="TonB-siderophor"/>
    <property type="match status" value="1"/>
</dbReference>
<evidence type="ECO:0000256" key="5">
    <source>
        <dbReference type="ARBA" id="ARBA00022496"/>
    </source>
</evidence>
<evidence type="ECO:0000256" key="1">
    <source>
        <dbReference type="ARBA" id="ARBA00004571"/>
    </source>
</evidence>
<evidence type="ECO:0000256" key="10">
    <source>
        <dbReference type="ARBA" id="ARBA00023077"/>
    </source>
</evidence>
<evidence type="ECO:0000259" key="13">
    <source>
        <dbReference type="Pfam" id="PF00593"/>
    </source>
</evidence>
<evidence type="ECO:0000256" key="8">
    <source>
        <dbReference type="ARBA" id="ARBA00023004"/>
    </source>
</evidence>
<dbReference type="GO" id="GO:0015891">
    <property type="term" value="P:siderophore transport"/>
    <property type="evidence" value="ECO:0007669"/>
    <property type="project" value="InterPro"/>
</dbReference>
<comment type="similarity">
    <text evidence="2">Belongs to the TonB-dependent receptor family.</text>
</comment>
<dbReference type="AlphaFoldDB" id="A0AA39CSB3"/>
<dbReference type="CDD" id="cd01347">
    <property type="entry name" value="ligand_gated_channel"/>
    <property type="match status" value="1"/>
</dbReference>
<dbReference type="Pfam" id="PF00593">
    <property type="entry name" value="TonB_dep_Rec_b-barrel"/>
    <property type="match status" value="1"/>
</dbReference>
<keyword evidence="10" id="KW-0798">TonB box</keyword>
<evidence type="ECO:0000256" key="4">
    <source>
        <dbReference type="ARBA" id="ARBA00022452"/>
    </source>
</evidence>
<evidence type="ECO:0008006" key="16">
    <source>
        <dbReference type="Google" id="ProtNLM"/>
    </source>
</evidence>
<evidence type="ECO:0000259" key="14">
    <source>
        <dbReference type="Pfam" id="PF07715"/>
    </source>
</evidence>
<keyword evidence="5" id="KW-0410">Iron transport</keyword>
<organism evidence="15">
    <name type="scientific">Knufia peltigerae</name>
    <dbReference type="NCBI Taxonomy" id="1002370"/>
    <lineage>
        <taxon>Eukaryota</taxon>
        <taxon>Fungi</taxon>
        <taxon>Dikarya</taxon>
        <taxon>Ascomycota</taxon>
        <taxon>Pezizomycotina</taxon>
        <taxon>Eurotiomycetes</taxon>
        <taxon>Chaetothyriomycetidae</taxon>
        <taxon>Chaetothyriales</taxon>
        <taxon>Trichomeriaceae</taxon>
        <taxon>Knufia</taxon>
    </lineage>
</organism>
<dbReference type="InterPro" id="IPR036942">
    <property type="entry name" value="Beta-barrel_TonB_sf"/>
</dbReference>
<evidence type="ECO:0000256" key="6">
    <source>
        <dbReference type="ARBA" id="ARBA00022692"/>
    </source>
</evidence>
<dbReference type="InterPro" id="IPR039426">
    <property type="entry name" value="TonB-dep_rcpt-like"/>
</dbReference>
<dbReference type="PANTHER" id="PTHR32552">
    <property type="entry name" value="FERRICHROME IRON RECEPTOR-RELATED"/>
    <property type="match status" value="1"/>
</dbReference>
<proteinExistence type="inferred from homology"/>